<name>A0A381U1U7_9ZZZZ</name>
<feature type="compositionally biased region" description="Basic and acidic residues" evidence="1">
    <location>
        <begin position="703"/>
        <end position="715"/>
    </location>
</feature>
<feature type="region of interest" description="Disordered" evidence="1">
    <location>
        <begin position="698"/>
        <end position="719"/>
    </location>
</feature>
<evidence type="ECO:0000256" key="1">
    <source>
        <dbReference type="SAM" id="MobiDB-lite"/>
    </source>
</evidence>
<feature type="region of interest" description="Disordered" evidence="1">
    <location>
        <begin position="882"/>
        <end position="939"/>
    </location>
</feature>
<evidence type="ECO:0000313" key="2">
    <source>
        <dbReference type="EMBL" id="SVA22054.1"/>
    </source>
</evidence>
<dbReference type="AlphaFoldDB" id="A0A381U1U7"/>
<feature type="compositionally biased region" description="Low complexity" evidence="1">
    <location>
        <begin position="917"/>
        <end position="933"/>
    </location>
</feature>
<protein>
    <submittedName>
        <fullName evidence="2">Uncharacterized protein</fullName>
    </submittedName>
</protein>
<proteinExistence type="predicted"/>
<gene>
    <name evidence="2" type="ORF">METZ01_LOCUS74908</name>
</gene>
<reference evidence="2" key="1">
    <citation type="submission" date="2018-05" db="EMBL/GenBank/DDBJ databases">
        <authorList>
            <person name="Lanie J.A."/>
            <person name="Ng W.-L."/>
            <person name="Kazmierczak K.M."/>
            <person name="Andrzejewski T.M."/>
            <person name="Davidsen T.M."/>
            <person name="Wayne K.J."/>
            <person name="Tettelin H."/>
            <person name="Glass J.I."/>
            <person name="Rusch D."/>
            <person name="Podicherti R."/>
            <person name="Tsui H.-C.T."/>
            <person name="Winkler M.E."/>
        </authorList>
    </citation>
    <scope>NUCLEOTIDE SEQUENCE</scope>
</reference>
<dbReference type="EMBL" id="UINC01005553">
    <property type="protein sequence ID" value="SVA22054.1"/>
    <property type="molecule type" value="Genomic_DNA"/>
</dbReference>
<organism evidence="2">
    <name type="scientific">marine metagenome</name>
    <dbReference type="NCBI Taxonomy" id="408172"/>
    <lineage>
        <taxon>unclassified sequences</taxon>
        <taxon>metagenomes</taxon>
        <taxon>ecological metagenomes</taxon>
    </lineage>
</organism>
<sequence>MSFNLKSILKTALPEGNKLVEEANLATNNLSNVQNQFTNDVTNATALFEGSNFGGVEQFEQFKNTATAEMETLKHNIAPVLDKTIQAVTSEMQGVAMAAGIPISNKAINANGEVVAGNLDLGQKSGDPRQFAPDDPLASADAVEETGEDPKMMDDVTVHGTRPQRNPLERYVSANYVITLSCLTNDELADPDGTYMKNGPQIIILKSGGGTQGTGKKKATTAMEGKHGRTEYFIEDLNIRSIISPNPKSRTSAYHQMTFRIVEPYSMGQFLEALEIGARTAGHVNYIGAPFMLSIDWVGYLQEPSTRYGLDFNDNVGDVIRLSKMNGQSERHLPIMITNATFNVTTKGSEYNCTAIAYNGGALTDLVQKVPIDVAISGGNVETLLQSGKNSLATVLNTNLLKREKGNERSYADEYVILFPTKEESAAMGTKGKSTNTAVSPHIFSAEEAEKKFHEKTITEEEFKKIKAVTEEFSYENWAQKILGISIKRNDLSEQLKVNSFTQTNINKIGEATIVFDKLQDGAQEPNPEGLIYDSKKKIHVTSAINISTESRELKFKKGTKVNKIIEEVVLLSEFGRGLLDRAIKPSGAKEWFRIETQVFNIPIPEVEVIKGRPPKIYVFRVVPYDVNISLIEKPTEVMHGEDDIRNHIVKYYEYMYTGQNKDIQDIEINFENRFLTPVSPDKGSNQTDVKSQGNFATAQQQRENHHPMADKEGAEDNITGPLRKVGAVSIENPTASVRGVPGNEKEDIARTFHNALVNHTVDLMQLKLKIWGDPYYISDSGVGNYNSVGAGKGKKSMIDPRGQMVYKSKQVFVNVGFRTPIDYGSNGIAIFNTPSDNENKASTELEKFSGIYWVTEVESTFAAGRFDQTLTMLRQRNQARQAKNVKKAAKDSESGTALTEAKYREMIDGPPGRNYSSSSSGLGQKSGSASQGFAGGGR</sequence>
<feature type="region of interest" description="Disordered" evidence="1">
    <location>
        <begin position="125"/>
        <end position="146"/>
    </location>
</feature>
<accession>A0A381U1U7</accession>